<dbReference type="Pfam" id="PF06097">
    <property type="entry name" value="DUF945"/>
    <property type="match status" value="1"/>
</dbReference>
<comment type="caution">
    <text evidence="1">The sequence shown here is derived from an EMBL/GenBank/DDBJ whole genome shotgun (WGS) entry which is preliminary data.</text>
</comment>
<evidence type="ECO:0000313" key="2">
    <source>
        <dbReference type="Proteomes" id="UP001595556"/>
    </source>
</evidence>
<keyword evidence="2" id="KW-1185">Reference proteome</keyword>
<sequence>MNKGIVIGGGVAAVVVAALAGGPAIIGGKVQGEVQGAYARVFQQLPFIRLVEQRYDKGWMSATHTATIEVGCETPAGPDGQGGSKPIRFTVTDTIQHGPLPGFSAAALARVQTEVRLASEGKAEVEKAFGGQPLLKSSTVVSYGGGTKGSFESPKAGFTAPDGSVVAWDGLAGTFSGSDFTGRSTTFEARAPSLSVKSPKDGGELTMSGLRMAGKTQRPGDYMFLSVGTTEGGIDSISFKAAPSMARAAAGMPRPGQPVSVSMTALKFKSDASLDKDLAASIVSMSGAMQVNDVKIDKIEFAGGMRRLHAPSYEKGMQAFMKQAYACPKPGEAQDPQAVLAPMIDLLKGLLPHNPEYAVDKMAATYKGKEGVISYSVSTQGVTDEDLKAPPMMVFMGKGVVKASASLPLAWVEEIAASVAPAQAQQLPMMLDQLSAQGLVKREGELLKADFNFAAGKATLNGQPVPLPFGGAPAGAARGS</sequence>
<evidence type="ECO:0000313" key="1">
    <source>
        <dbReference type="EMBL" id="MFC3148781.1"/>
    </source>
</evidence>
<dbReference type="InterPro" id="IPR010352">
    <property type="entry name" value="DUF945"/>
</dbReference>
<name>A0ABV7HB56_9BURK</name>
<dbReference type="EMBL" id="JBHRTI010000007">
    <property type="protein sequence ID" value="MFC3148781.1"/>
    <property type="molecule type" value="Genomic_DNA"/>
</dbReference>
<protein>
    <submittedName>
        <fullName evidence="1">YdgA family protein</fullName>
    </submittedName>
</protein>
<dbReference type="RefSeq" id="WP_377305021.1">
    <property type="nucleotide sequence ID" value="NZ_CP180191.1"/>
</dbReference>
<accession>A0ABV7HB56</accession>
<proteinExistence type="predicted"/>
<organism evidence="1 2">
    <name type="scientific">Piscinibacterium candidicorallinum</name>
    <dbReference type="NCBI Taxonomy" id="1793872"/>
    <lineage>
        <taxon>Bacteria</taxon>
        <taxon>Pseudomonadati</taxon>
        <taxon>Pseudomonadota</taxon>
        <taxon>Betaproteobacteria</taxon>
        <taxon>Burkholderiales</taxon>
        <taxon>Piscinibacterium</taxon>
    </lineage>
</organism>
<reference evidence="2" key="1">
    <citation type="journal article" date="2019" name="Int. J. Syst. Evol. Microbiol.">
        <title>The Global Catalogue of Microorganisms (GCM) 10K type strain sequencing project: providing services to taxonomists for standard genome sequencing and annotation.</title>
        <authorList>
            <consortium name="The Broad Institute Genomics Platform"/>
            <consortium name="The Broad Institute Genome Sequencing Center for Infectious Disease"/>
            <person name="Wu L."/>
            <person name="Ma J."/>
        </authorList>
    </citation>
    <scope>NUCLEOTIDE SEQUENCE [LARGE SCALE GENOMIC DNA]</scope>
    <source>
        <strain evidence="2">KCTC 52168</strain>
    </source>
</reference>
<dbReference type="Proteomes" id="UP001595556">
    <property type="component" value="Unassembled WGS sequence"/>
</dbReference>
<gene>
    <name evidence="1" type="ORF">ACFOEN_14205</name>
</gene>